<dbReference type="InterPro" id="IPR043128">
    <property type="entry name" value="Rev_trsase/Diguanyl_cyclase"/>
</dbReference>
<dbReference type="InterPro" id="IPR001633">
    <property type="entry name" value="EAL_dom"/>
</dbReference>
<dbReference type="InterPro" id="IPR016132">
    <property type="entry name" value="Phyto_chromo_attachment"/>
</dbReference>
<dbReference type="SMART" id="SM00065">
    <property type="entry name" value="GAF"/>
    <property type="match status" value="1"/>
</dbReference>
<sequence>MSQECPNSKICTCRQIRWCKNREAGRLFLWFPIPHTLKKVTSYLKHIAVDYELMPERSGLSLNCQYEKAQEIAFNLTKLLAPRELKETQALFMKGAIQPQLHDFSDMASLQRFIKFGQAEWLLEMLSKERFLSYFQPIVLINDTSKIYGYESLLRGLDEKGDLVLPASILELANEAGLLPQIDQLARLNTIDQFSRYAVSGRIFINFSPTAVYDPTSCLRSTVEAIDRAGISHEQVVFEVVESDNPQDLEHLKTVLKYYRDAGFLIALDDLGSGYSGLNLLHQLRPDFVKLDMQLIRNVHQDIYKASITEKLLEITQKLNIQTVAEGIENIEELTWLKQRGATLAQGYLIAKPNLVPVKTTPQFEDDRSIIILPDNKNLGQLIKQQTQSEKVIASVAQRIRESLNLAEILQTTAEEVRQLFQVDRVIIYKFEQDWSGSVAVESLAPGCNSILGLHIVDTCFQSDRATYYQQGNSRAIADIETAELSPCHLEMLRSLQIRANLVVPILQKECLWGLLIAHQCSHTRLWQQSEINLFNQLAGQAAIAIQQSELYQQLQDANQELQRLASSDGLTQVANRRCFDDTLNAQWQRSLEEPASISLILCDVDYFKLYNDSLGHLAGDDALRQIAQAISAAVQHPASLVARYGGEEFAVILANTDVESAIAIAQDIQRHVLNLQLPHPHSPTSEFITLSLGLASITPTPQLPQNTLIAAADMGLYQAKAQGRNCIVSMGYLNFT</sequence>
<dbReference type="PROSITE" id="PS50883">
    <property type="entry name" value="EAL"/>
    <property type="match status" value="1"/>
</dbReference>
<dbReference type="Gene3D" id="3.20.20.450">
    <property type="entry name" value="EAL domain"/>
    <property type="match status" value="1"/>
</dbReference>
<dbReference type="SUPFAM" id="SSF141868">
    <property type="entry name" value="EAL domain-like"/>
    <property type="match status" value="1"/>
</dbReference>
<evidence type="ECO:0000259" key="1">
    <source>
        <dbReference type="PROSITE" id="PS50046"/>
    </source>
</evidence>
<dbReference type="SMART" id="SM00267">
    <property type="entry name" value="GGDEF"/>
    <property type="match status" value="1"/>
</dbReference>
<dbReference type="InterPro" id="IPR003018">
    <property type="entry name" value="GAF"/>
</dbReference>
<dbReference type="Pfam" id="PF01590">
    <property type="entry name" value="GAF"/>
    <property type="match status" value="1"/>
</dbReference>
<evidence type="ECO:0000313" key="5">
    <source>
        <dbReference type="Proteomes" id="UP000658514"/>
    </source>
</evidence>
<dbReference type="InterPro" id="IPR029787">
    <property type="entry name" value="Nucleotide_cyclase"/>
</dbReference>
<proteinExistence type="predicted"/>
<dbReference type="CDD" id="cd01949">
    <property type="entry name" value="GGDEF"/>
    <property type="match status" value="1"/>
</dbReference>
<evidence type="ECO:0000259" key="3">
    <source>
        <dbReference type="PROSITE" id="PS50887"/>
    </source>
</evidence>
<name>A0ABR8AFE8_9CYAN</name>
<evidence type="ECO:0000313" key="4">
    <source>
        <dbReference type="EMBL" id="MBD2198489.1"/>
    </source>
</evidence>
<dbReference type="NCBIfam" id="TIGR00254">
    <property type="entry name" value="GGDEF"/>
    <property type="match status" value="1"/>
</dbReference>
<dbReference type="Pfam" id="PF00563">
    <property type="entry name" value="EAL"/>
    <property type="match status" value="1"/>
</dbReference>
<reference evidence="4 5" key="1">
    <citation type="journal article" date="2020" name="ISME J.">
        <title>Comparative genomics reveals insights into cyanobacterial evolution and habitat adaptation.</title>
        <authorList>
            <person name="Chen M.Y."/>
            <person name="Teng W.K."/>
            <person name="Zhao L."/>
            <person name="Hu C.X."/>
            <person name="Zhou Y.K."/>
            <person name="Han B.P."/>
            <person name="Song L.R."/>
            <person name="Shu W.S."/>
        </authorList>
    </citation>
    <scope>NUCLEOTIDE SEQUENCE [LARGE SCALE GENOMIC DNA]</scope>
    <source>
        <strain evidence="4 5">FACHB-288</strain>
    </source>
</reference>
<organism evidence="4 5">
    <name type="scientific">Calothrix parietina FACHB-288</name>
    <dbReference type="NCBI Taxonomy" id="2692896"/>
    <lineage>
        <taxon>Bacteria</taxon>
        <taxon>Bacillati</taxon>
        <taxon>Cyanobacteriota</taxon>
        <taxon>Cyanophyceae</taxon>
        <taxon>Nostocales</taxon>
        <taxon>Calotrichaceae</taxon>
        <taxon>Calothrix</taxon>
    </lineage>
</organism>
<dbReference type="InterPro" id="IPR029016">
    <property type="entry name" value="GAF-like_dom_sf"/>
</dbReference>
<dbReference type="Pfam" id="PF00990">
    <property type="entry name" value="GGDEF"/>
    <property type="match status" value="1"/>
</dbReference>
<dbReference type="PANTHER" id="PTHR33121">
    <property type="entry name" value="CYCLIC DI-GMP PHOSPHODIESTERASE PDEF"/>
    <property type="match status" value="1"/>
</dbReference>
<feature type="domain" description="Phytochrome chromophore attachment site" evidence="1">
    <location>
        <begin position="405"/>
        <end position="541"/>
    </location>
</feature>
<dbReference type="PROSITE" id="PS50046">
    <property type="entry name" value="PHYTOCHROME_2"/>
    <property type="match status" value="1"/>
</dbReference>
<dbReference type="SMART" id="SM00052">
    <property type="entry name" value="EAL"/>
    <property type="match status" value="1"/>
</dbReference>
<dbReference type="Gene3D" id="3.30.70.270">
    <property type="match status" value="1"/>
</dbReference>
<dbReference type="EMBL" id="JACJQH010000042">
    <property type="protein sequence ID" value="MBD2198489.1"/>
    <property type="molecule type" value="Genomic_DNA"/>
</dbReference>
<feature type="domain" description="GGDEF" evidence="3">
    <location>
        <begin position="596"/>
        <end position="733"/>
    </location>
</feature>
<dbReference type="PANTHER" id="PTHR33121:SF15">
    <property type="entry name" value="BLUE LIGHT- AND TEMPERATURE-REGULATED ANTIREPRESSOR BLUF"/>
    <property type="match status" value="1"/>
</dbReference>
<accession>A0ABR8AFE8</accession>
<dbReference type="Proteomes" id="UP000658514">
    <property type="component" value="Unassembled WGS sequence"/>
</dbReference>
<dbReference type="InterPro" id="IPR035919">
    <property type="entry name" value="EAL_sf"/>
</dbReference>
<gene>
    <name evidence="4" type="ORF">H6G24_23885</name>
</gene>
<feature type="domain" description="EAL" evidence="2">
    <location>
        <begin position="115"/>
        <end position="367"/>
    </location>
</feature>
<dbReference type="CDD" id="cd01948">
    <property type="entry name" value="EAL"/>
    <property type="match status" value="1"/>
</dbReference>
<comment type="caution">
    <text evidence="4">The sequence shown here is derived from an EMBL/GenBank/DDBJ whole genome shotgun (WGS) entry which is preliminary data.</text>
</comment>
<dbReference type="InterPro" id="IPR000160">
    <property type="entry name" value="GGDEF_dom"/>
</dbReference>
<keyword evidence="5" id="KW-1185">Reference proteome</keyword>
<dbReference type="SUPFAM" id="SSF55073">
    <property type="entry name" value="Nucleotide cyclase"/>
    <property type="match status" value="1"/>
</dbReference>
<dbReference type="Gene3D" id="3.30.450.40">
    <property type="match status" value="1"/>
</dbReference>
<protein>
    <submittedName>
        <fullName evidence="4">EAL domain-containing protein</fullName>
    </submittedName>
</protein>
<dbReference type="SUPFAM" id="SSF55781">
    <property type="entry name" value="GAF domain-like"/>
    <property type="match status" value="1"/>
</dbReference>
<dbReference type="InterPro" id="IPR050706">
    <property type="entry name" value="Cyclic-di-GMP_PDE-like"/>
</dbReference>
<evidence type="ECO:0000259" key="2">
    <source>
        <dbReference type="PROSITE" id="PS50883"/>
    </source>
</evidence>
<dbReference type="PROSITE" id="PS50887">
    <property type="entry name" value="GGDEF"/>
    <property type="match status" value="1"/>
</dbReference>
<dbReference type="RefSeq" id="WP_190546302.1">
    <property type="nucleotide sequence ID" value="NZ_CAWPNO010000076.1"/>
</dbReference>